<name>A0A397WDF8_9GLOM</name>
<proteinExistence type="predicted"/>
<dbReference type="EMBL" id="QKWP01000013">
    <property type="protein sequence ID" value="RIB30406.1"/>
    <property type="molecule type" value="Genomic_DNA"/>
</dbReference>
<dbReference type="Proteomes" id="UP000266673">
    <property type="component" value="Unassembled WGS sequence"/>
</dbReference>
<organism evidence="1 2">
    <name type="scientific">Gigaspora rosea</name>
    <dbReference type="NCBI Taxonomy" id="44941"/>
    <lineage>
        <taxon>Eukaryota</taxon>
        <taxon>Fungi</taxon>
        <taxon>Fungi incertae sedis</taxon>
        <taxon>Mucoromycota</taxon>
        <taxon>Glomeromycotina</taxon>
        <taxon>Glomeromycetes</taxon>
        <taxon>Diversisporales</taxon>
        <taxon>Gigasporaceae</taxon>
        <taxon>Gigaspora</taxon>
    </lineage>
</organism>
<reference evidence="1 2" key="1">
    <citation type="submission" date="2018-06" db="EMBL/GenBank/DDBJ databases">
        <title>Comparative genomics reveals the genomic features of Rhizophagus irregularis, R. cerebriforme, R. diaphanum and Gigaspora rosea, and their symbiotic lifestyle signature.</title>
        <authorList>
            <person name="Morin E."/>
            <person name="San Clemente H."/>
            <person name="Chen E.C.H."/>
            <person name="De La Providencia I."/>
            <person name="Hainaut M."/>
            <person name="Kuo A."/>
            <person name="Kohler A."/>
            <person name="Murat C."/>
            <person name="Tang N."/>
            <person name="Roy S."/>
            <person name="Loubradou J."/>
            <person name="Henrissat B."/>
            <person name="Grigoriev I.V."/>
            <person name="Corradi N."/>
            <person name="Roux C."/>
            <person name="Martin F.M."/>
        </authorList>
    </citation>
    <scope>NUCLEOTIDE SEQUENCE [LARGE SCALE GENOMIC DNA]</scope>
    <source>
        <strain evidence="1 2">DAOM 194757</strain>
    </source>
</reference>
<accession>A0A397WDF8</accession>
<dbReference type="AlphaFoldDB" id="A0A397WDF8"/>
<sequence>MADNRLCEECQATKSLRFRRVVEGKWKEVVANDLKRSTWEEGVMLCNTCYMHFVKNPLCKASKWVKTTHEQINVTTDYIDLTNETTSTAEEVNLYLAARPTERIEQTMDHMKKIIVFTCYLLASLNNTKINAFKFDLEYYLDSSGTSNEGLNTMANLGVTTTSRAIDRKKKKMSDEHGEYVEKALRQHSENFFILNVDDYHNIHVLRQPETTSTLRPTHMATILANPFPAPAILCDKIINPNIVDSELINVHLGSQFIVNLGVSYHDCMRSYRSEECSDEELINRLVIHSYNDRLNEKKKDRHIRDSILFDFVEGNLKGIEGYISALQVVYNQVPMQEYLSNYVVPVVADWPGQFFIRKALAQRLLTCNEDISQFITSFVPIIGPLHISLNARELVFLKNSKLFNDIYKDIFGARKKLGNKPRPWRVDLILHIVRMAWLDIVDTVYLKFSRICKNIEFLYLTDLFSNLIPLVLDIYAEELQTCTFDVFSDIFYWMDIGHPIIINIITNNLAGLSDRPVEIAHSIIRRNTAKFFDSQQLCYEITDRHLPRGFVTLKKPNVSILCDFTSCDRTNDLLNGTVLGMQAWCFICLDYLQGEVEKNVKALIKSLTSSKKEKIETESIYKNNEDEENSDDTEEVTEAVAIENQLERAKKLFLEL</sequence>
<comment type="caution">
    <text evidence="1">The sequence shown here is derived from an EMBL/GenBank/DDBJ whole genome shotgun (WGS) entry which is preliminary data.</text>
</comment>
<evidence type="ECO:0000313" key="2">
    <source>
        <dbReference type="Proteomes" id="UP000266673"/>
    </source>
</evidence>
<evidence type="ECO:0000313" key="1">
    <source>
        <dbReference type="EMBL" id="RIB30406.1"/>
    </source>
</evidence>
<keyword evidence="2" id="KW-1185">Reference proteome</keyword>
<protein>
    <submittedName>
        <fullName evidence="1">Uncharacterized protein</fullName>
    </submittedName>
</protein>
<gene>
    <name evidence="1" type="ORF">C2G38_2026846</name>
</gene>
<dbReference type="STRING" id="44941.A0A397WDF8"/>